<evidence type="ECO:0000256" key="1">
    <source>
        <dbReference type="ARBA" id="ARBA00004651"/>
    </source>
</evidence>
<evidence type="ECO:0000256" key="2">
    <source>
        <dbReference type="ARBA" id="ARBA00022475"/>
    </source>
</evidence>
<dbReference type="InterPro" id="IPR000326">
    <property type="entry name" value="PAP2/HPO"/>
</dbReference>
<dbReference type="GO" id="GO:0005886">
    <property type="term" value="C:plasma membrane"/>
    <property type="evidence" value="ECO:0007669"/>
    <property type="project" value="UniProtKB-SubCell"/>
</dbReference>
<dbReference type="CDD" id="cd03392">
    <property type="entry name" value="PAP2_like_2"/>
    <property type="match status" value="1"/>
</dbReference>
<dbReference type="PANTHER" id="PTHR14969">
    <property type="entry name" value="SPHINGOSINE-1-PHOSPHATE PHOSPHOHYDROLASE"/>
    <property type="match status" value="1"/>
</dbReference>
<evidence type="ECO:0000256" key="4">
    <source>
        <dbReference type="ARBA" id="ARBA00022801"/>
    </source>
</evidence>
<keyword evidence="3" id="KW-0812">Transmembrane</keyword>
<keyword evidence="4" id="KW-0378">Hydrolase</keyword>
<evidence type="ECO:0000256" key="6">
    <source>
        <dbReference type="ARBA" id="ARBA00023136"/>
    </source>
</evidence>
<comment type="subcellular location">
    <subcellularLocation>
        <location evidence="1">Cell membrane</location>
        <topology evidence="1">Multi-pass membrane protein</topology>
    </subcellularLocation>
</comment>
<proteinExistence type="predicted"/>
<organism evidence="8 9">
    <name type="scientific">Mucilaginibacter gilvus</name>
    <dbReference type="NCBI Taxonomy" id="2305909"/>
    <lineage>
        <taxon>Bacteria</taxon>
        <taxon>Pseudomonadati</taxon>
        <taxon>Bacteroidota</taxon>
        <taxon>Sphingobacteriia</taxon>
        <taxon>Sphingobacteriales</taxon>
        <taxon>Sphingobacteriaceae</taxon>
        <taxon>Mucilaginibacter</taxon>
    </lineage>
</organism>
<evidence type="ECO:0000313" key="8">
    <source>
        <dbReference type="EMBL" id="RWY49978.1"/>
    </source>
</evidence>
<keyword evidence="2" id="KW-1003">Cell membrane</keyword>
<dbReference type="EMBL" id="SBIW01000007">
    <property type="protein sequence ID" value="RWY49978.1"/>
    <property type="molecule type" value="Genomic_DNA"/>
</dbReference>
<dbReference type="RefSeq" id="WP_128534708.1">
    <property type="nucleotide sequence ID" value="NZ_SBIW01000007.1"/>
</dbReference>
<accession>A0A3S3Z031</accession>
<name>A0A3S3Z031_9SPHI</name>
<keyword evidence="9" id="KW-1185">Reference proteome</keyword>
<dbReference type="Proteomes" id="UP000286701">
    <property type="component" value="Unassembled WGS sequence"/>
</dbReference>
<comment type="caution">
    <text evidence="8">The sequence shown here is derived from an EMBL/GenBank/DDBJ whole genome shotgun (WGS) entry which is preliminary data.</text>
</comment>
<evidence type="ECO:0000256" key="5">
    <source>
        <dbReference type="ARBA" id="ARBA00022989"/>
    </source>
</evidence>
<evidence type="ECO:0000256" key="3">
    <source>
        <dbReference type="ARBA" id="ARBA00022692"/>
    </source>
</evidence>
<dbReference type="PANTHER" id="PTHR14969:SF62">
    <property type="entry name" value="DECAPRENYLPHOSPHORYL-5-PHOSPHORIBOSE PHOSPHATASE RV3807C-RELATED"/>
    <property type="match status" value="1"/>
</dbReference>
<evidence type="ECO:0000259" key="7">
    <source>
        <dbReference type="SMART" id="SM00014"/>
    </source>
</evidence>
<dbReference type="SUPFAM" id="SSF48317">
    <property type="entry name" value="Acid phosphatase/Vanadium-dependent haloperoxidase"/>
    <property type="match status" value="1"/>
</dbReference>
<evidence type="ECO:0000313" key="9">
    <source>
        <dbReference type="Proteomes" id="UP000286701"/>
    </source>
</evidence>
<dbReference type="Pfam" id="PF01569">
    <property type="entry name" value="PAP2"/>
    <property type="match status" value="1"/>
</dbReference>
<feature type="domain" description="Phosphatidic acid phosphatase type 2/haloperoxidase" evidence="7">
    <location>
        <begin position="119"/>
        <end position="228"/>
    </location>
</feature>
<dbReference type="OrthoDB" id="9773582at2"/>
<gene>
    <name evidence="8" type="ORF">EPL05_14525</name>
</gene>
<protein>
    <submittedName>
        <fullName evidence="8">Phosphatase PAP2 family protein</fullName>
    </submittedName>
</protein>
<dbReference type="Gene3D" id="1.20.144.10">
    <property type="entry name" value="Phosphatidic acid phosphatase type 2/haloperoxidase"/>
    <property type="match status" value="1"/>
</dbReference>
<dbReference type="SMART" id="SM00014">
    <property type="entry name" value="acidPPc"/>
    <property type="match status" value="1"/>
</dbReference>
<sequence length="231" mass="25223">MKYFFCERSFKLLIVLQLFTFFGARTKLFAQTVVVPAKDTVAILPAPKPKVAVVVPKADNFIQRFDDRTIVSLALNRTPEATPVMSFLSRNLMYGNIGVPAGLLIGGIITKDRNMRENAGYVASSTAITFVATYLIKKLVGRPRPFIRNLKIVPVYIPGESSFPSGHTSTSFSTAMALSRAYPKWYVIAPSFLWAGATGYSRMYLGVHYPTDVLGGAVLGSGTALALKPAF</sequence>
<keyword evidence="5" id="KW-1133">Transmembrane helix</keyword>
<reference evidence="8 9" key="1">
    <citation type="submission" date="2019-01" db="EMBL/GenBank/DDBJ databases">
        <title>Mucilaginibacter antarcticum sp. nov., isolated from antarctic soil.</title>
        <authorList>
            <person name="Yan Y.-Q."/>
            <person name="Du Z.-J."/>
        </authorList>
    </citation>
    <scope>NUCLEOTIDE SEQUENCE [LARGE SCALE GENOMIC DNA]</scope>
    <source>
        <strain evidence="8 9">F01003</strain>
    </source>
</reference>
<keyword evidence="6" id="KW-0472">Membrane</keyword>
<dbReference type="InterPro" id="IPR036938">
    <property type="entry name" value="PAP2/HPO_sf"/>
</dbReference>
<dbReference type="AlphaFoldDB" id="A0A3S3Z031"/>
<dbReference type="GO" id="GO:0016787">
    <property type="term" value="F:hydrolase activity"/>
    <property type="evidence" value="ECO:0007669"/>
    <property type="project" value="UniProtKB-KW"/>
</dbReference>